<gene>
    <name evidence="1" type="ORF">SAMEA104305318_01119</name>
</gene>
<reference evidence="1 2" key="1">
    <citation type="submission" date="2018-07" db="EMBL/GenBank/DDBJ databases">
        <authorList>
            <consortium name="Pathogen Informatics"/>
        </authorList>
    </citation>
    <scope>NUCLEOTIDE SEQUENCE [LARGE SCALE GENOMIC DNA]</scope>
    <source>
        <strain evidence="1 2">4300STDY7045823</strain>
    </source>
</reference>
<sequence>MDINKTDMFEKFFNGFQEKFIEAFKAAGEEKILVRILENQKASKEEYRTYFNCAWEFLEKTAIAEQQAKVEEANAKTQMCRDEKNHAINRWSAVCKERDELQKRVDAALQLIPSIKAENDLWGCDQVERQIELLEQALKGEG</sequence>
<dbReference type="EMBL" id="UFMQ01000003">
    <property type="protein sequence ID" value="SST19940.1"/>
    <property type="molecule type" value="Genomic_DNA"/>
</dbReference>
<dbReference type="RefSeq" id="WP_147265461.1">
    <property type="nucleotide sequence ID" value="NZ_UFMQ01000003.1"/>
</dbReference>
<evidence type="ECO:0000313" key="1">
    <source>
        <dbReference type="EMBL" id="SST19940.1"/>
    </source>
</evidence>
<dbReference type="Proteomes" id="UP000252694">
    <property type="component" value="Unassembled WGS sequence"/>
</dbReference>
<accession>A0A335FE06</accession>
<protein>
    <submittedName>
        <fullName evidence="1">Uncharacterized protein</fullName>
    </submittedName>
</protein>
<evidence type="ECO:0000313" key="2">
    <source>
        <dbReference type="Proteomes" id="UP000252694"/>
    </source>
</evidence>
<name>A0A335FE06_ACIBA</name>
<organism evidence="1 2">
    <name type="scientific">Acinetobacter baumannii</name>
    <dbReference type="NCBI Taxonomy" id="470"/>
    <lineage>
        <taxon>Bacteria</taxon>
        <taxon>Pseudomonadati</taxon>
        <taxon>Pseudomonadota</taxon>
        <taxon>Gammaproteobacteria</taxon>
        <taxon>Moraxellales</taxon>
        <taxon>Moraxellaceae</taxon>
        <taxon>Acinetobacter</taxon>
        <taxon>Acinetobacter calcoaceticus/baumannii complex</taxon>
    </lineage>
</organism>
<proteinExistence type="predicted"/>
<dbReference type="AlphaFoldDB" id="A0A335FE06"/>